<dbReference type="PANTHER" id="PTHR12287">
    <property type="entry name" value="EPIDERMAL GROWTH FACTOR RECEPTOR KINASE SUBSTRATE EPS8-RELATED PROTEIN"/>
    <property type="match status" value="1"/>
</dbReference>
<dbReference type="GO" id="GO:0016301">
    <property type="term" value="F:kinase activity"/>
    <property type="evidence" value="ECO:0007669"/>
    <property type="project" value="UniProtKB-KW"/>
</dbReference>
<dbReference type="SUPFAM" id="SSF50044">
    <property type="entry name" value="SH3-domain"/>
    <property type="match status" value="1"/>
</dbReference>
<dbReference type="InterPro" id="IPR039801">
    <property type="entry name" value="EPS8-like"/>
</dbReference>
<dbReference type="Gene3D" id="2.30.30.40">
    <property type="entry name" value="SH3 Domains"/>
    <property type="match status" value="1"/>
</dbReference>
<dbReference type="GO" id="GO:0005886">
    <property type="term" value="C:plasma membrane"/>
    <property type="evidence" value="ECO:0007669"/>
    <property type="project" value="TreeGrafter"/>
</dbReference>
<evidence type="ECO:0000313" key="5">
    <source>
        <dbReference type="Proteomes" id="UP000311919"/>
    </source>
</evidence>
<evidence type="ECO:0000259" key="3">
    <source>
        <dbReference type="PROSITE" id="PS50002"/>
    </source>
</evidence>
<feature type="domain" description="SH3" evidence="3">
    <location>
        <begin position="455"/>
        <end position="514"/>
    </location>
</feature>
<keyword evidence="5" id="KW-1185">Reference proteome</keyword>
<dbReference type="GO" id="GO:0035023">
    <property type="term" value="P:regulation of Rho protein signal transduction"/>
    <property type="evidence" value="ECO:0007669"/>
    <property type="project" value="TreeGrafter"/>
</dbReference>
<dbReference type="EMBL" id="SKCS01000102">
    <property type="protein sequence ID" value="TNN16878.1"/>
    <property type="molecule type" value="Genomic_DNA"/>
</dbReference>
<dbReference type="Pfam" id="PF22975">
    <property type="entry name" value="EPS8_2nd"/>
    <property type="match status" value="1"/>
</dbReference>
<dbReference type="InterPro" id="IPR011993">
    <property type="entry name" value="PH-like_dom_sf"/>
</dbReference>
<keyword evidence="4" id="KW-0418">Kinase</keyword>
<dbReference type="PROSITE" id="PS50002">
    <property type="entry name" value="SH3"/>
    <property type="match status" value="1"/>
</dbReference>
<dbReference type="STRING" id="6182.A0A4Z2DKH5"/>
<sequence>MHKPLVDETKRQYYYWEVKELCNEMYENGDNTKSATTYRVQHLRTFEVAPKNVLPNTQTAIELLMKECYTHVRSFNLSIDNNDSEPYLILRDPRNGNCEVERFRISHLLYPRYRSTPPNMCPVNNLLTFTIKAGSMDNGRPNRNEIHLFQVLTCPAQTIVNALLRAGALDNDSHYHDINDSMLISRAPSEPNLRVPLQTRSAEIQLPPMVTKEDSVYSESQINREWIDKEVSLLNYCFDDIEKELKLMKSRTSRQFGHSTPSITTSSKSKSRISSIAVDQISTSLPAELDGPLKSAAVDFFQKLKFAAILLARLEGYVVDPNSAVLMRQLFALLKYAVDATRSPSTRKSQIARSTIHPRFPFHAILFIHSNLTQEYEKLWRNLGDAWNTPREEYPDENFVYIPYFDNGFMVNTDEYEPSLFNYNSPNVIDRQEMRYVNLGDSTFGMNRSPKIPDDRKKIVQVTESFQAQSEKELTVEKGEWVKVLEKRGDWYKVKNKFDEEGYCPESILTIRGTI</sequence>
<dbReference type="InterPro" id="IPR036028">
    <property type="entry name" value="SH3-like_dom_sf"/>
</dbReference>
<comment type="caution">
    <text evidence="4">The sequence shown here is derived from an EMBL/GenBank/DDBJ whole genome shotgun (WGS) entry which is preliminary data.</text>
</comment>
<gene>
    <name evidence="4" type="ORF">EWB00_000091</name>
</gene>
<accession>A0A4Z2DKH5</accession>
<dbReference type="AlphaFoldDB" id="A0A4Z2DKH5"/>
<dbReference type="InterPro" id="IPR001452">
    <property type="entry name" value="SH3_domain"/>
</dbReference>
<keyword evidence="1 2" id="KW-0728">SH3 domain</keyword>
<evidence type="ECO:0000256" key="1">
    <source>
        <dbReference type="ARBA" id="ARBA00022443"/>
    </source>
</evidence>
<organism evidence="4 5">
    <name type="scientific">Schistosoma japonicum</name>
    <name type="common">Blood fluke</name>
    <dbReference type="NCBI Taxonomy" id="6182"/>
    <lineage>
        <taxon>Eukaryota</taxon>
        <taxon>Metazoa</taxon>
        <taxon>Spiralia</taxon>
        <taxon>Lophotrochozoa</taxon>
        <taxon>Platyhelminthes</taxon>
        <taxon>Trematoda</taxon>
        <taxon>Digenea</taxon>
        <taxon>Strigeidida</taxon>
        <taxon>Schistosomatoidea</taxon>
        <taxon>Schistosomatidae</taxon>
        <taxon>Schistosoma</taxon>
    </lineage>
</organism>
<dbReference type="Pfam" id="PF00018">
    <property type="entry name" value="SH3_1"/>
    <property type="match status" value="1"/>
</dbReference>
<dbReference type="SMART" id="SM00326">
    <property type="entry name" value="SH3"/>
    <property type="match status" value="1"/>
</dbReference>
<evidence type="ECO:0000313" key="4">
    <source>
        <dbReference type="EMBL" id="TNN16878.1"/>
    </source>
</evidence>
<dbReference type="GO" id="GO:0007266">
    <property type="term" value="P:Rho protein signal transduction"/>
    <property type="evidence" value="ECO:0007669"/>
    <property type="project" value="TreeGrafter"/>
</dbReference>
<dbReference type="GO" id="GO:0003779">
    <property type="term" value="F:actin binding"/>
    <property type="evidence" value="ECO:0007669"/>
    <property type="project" value="TreeGrafter"/>
</dbReference>
<keyword evidence="4" id="KW-0808">Transferase</keyword>
<dbReference type="PANTHER" id="PTHR12287:SF23">
    <property type="entry name" value="AROUSER, ISOFORM A-RELATED"/>
    <property type="match status" value="1"/>
</dbReference>
<proteinExistence type="predicted"/>
<reference evidence="4 5" key="1">
    <citation type="submission" date="2019-03" db="EMBL/GenBank/DDBJ databases">
        <title>An improved genome assembly of the fluke Schistosoma japonicum.</title>
        <authorList>
            <person name="Hu W."/>
            <person name="Luo F."/>
            <person name="Yin M."/>
            <person name="Mo X."/>
            <person name="Sun C."/>
            <person name="Wu Q."/>
            <person name="Zhu B."/>
            <person name="Xiang M."/>
            <person name="Wang J."/>
            <person name="Wang Y."/>
            <person name="Zhang T."/>
            <person name="Xu B."/>
            <person name="Zheng H."/>
            <person name="Feng Z."/>
        </authorList>
    </citation>
    <scope>NUCLEOTIDE SEQUENCE [LARGE SCALE GENOMIC DNA]</scope>
    <source>
        <strain evidence="4">HuSjv2</strain>
        <tissue evidence="4">Worms</tissue>
    </source>
</reference>
<dbReference type="EMBL" id="SKCS01000102">
    <property type="protein sequence ID" value="TNN16874.1"/>
    <property type="molecule type" value="Genomic_DNA"/>
</dbReference>
<keyword evidence="4" id="KW-0675">Receptor</keyword>
<protein>
    <submittedName>
        <fullName evidence="4">Epidermal growth factor receptor kinase substrate 8-like protein isoform 1</fullName>
    </submittedName>
</protein>
<dbReference type="Proteomes" id="UP000311919">
    <property type="component" value="Unassembled WGS sequence"/>
</dbReference>
<dbReference type="EMBL" id="SKCS01000102">
    <property type="protein sequence ID" value="TNN16876.1"/>
    <property type="molecule type" value="Genomic_DNA"/>
</dbReference>
<dbReference type="OrthoDB" id="4680325at2759"/>
<name>A0A4Z2DKH5_SCHJA</name>
<dbReference type="InterPro" id="IPR055093">
    <property type="entry name" value="EPS8_2nd"/>
</dbReference>
<dbReference type="Gene3D" id="2.30.29.30">
    <property type="entry name" value="Pleckstrin-homology domain (PH domain)/Phosphotyrosine-binding domain (PTB)"/>
    <property type="match status" value="1"/>
</dbReference>
<evidence type="ECO:0000256" key="2">
    <source>
        <dbReference type="PROSITE-ProRule" id="PRU00192"/>
    </source>
</evidence>